<name>A0A1W1E8U2_9ZZZZ</name>
<gene>
    <name evidence="1" type="ORF">MNB_SV-4-1302</name>
</gene>
<dbReference type="Pfam" id="PF05973">
    <property type="entry name" value="Gp49"/>
    <property type="match status" value="1"/>
</dbReference>
<evidence type="ECO:0000313" key="1">
    <source>
        <dbReference type="EMBL" id="SFV90186.1"/>
    </source>
</evidence>
<sequence length="115" mass="13202">MITYPMNWTIEFFDESVEAETFALPPKILAKMLHIFELIEMAGAQLGEPYTKPLNDGLFEVRAKAKEGIGRSIYCYQKGQKIIILHSFVKKDQKTPKKDLQIALKRKKEIDNANS</sequence>
<accession>A0A1W1E8U2</accession>
<protein>
    <recommendedName>
        <fullName evidence="2">Phage-related protein</fullName>
    </recommendedName>
</protein>
<organism evidence="1">
    <name type="scientific">hydrothermal vent metagenome</name>
    <dbReference type="NCBI Taxonomy" id="652676"/>
    <lineage>
        <taxon>unclassified sequences</taxon>
        <taxon>metagenomes</taxon>
        <taxon>ecological metagenomes</taxon>
    </lineage>
</organism>
<dbReference type="EMBL" id="FPIB01000010">
    <property type="protein sequence ID" value="SFV90186.1"/>
    <property type="molecule type" value="Genomic_DNA"/>
</dbReference>
<evidence type="ECO:0008006" key="2">
    <source>
        <dbReference type="Google" id="ProtNLM"/>
    </source>
</evidence>
<dbReference type="AlphaFoldDB" id="A0A1W1E8U2"/>
<proteinExistence type="predicted"/>
<reference evidence="1" key="1">
    <citation type="submission" date="2016-10" db="EMBL/GenBank/DDBJ databases">
        <authorList>
            <person name="de Groot N.N."/>
        </authorList>
    </citation>
    <scope>NUCLEOTIDE SEQUENCE</scope>
</reference>
<dbReference type="InterPro" id="IPR009241">
    <property type="entry name" value="HigB-like"/>
</dbReference>